<reference evidence="1" key="2">
    <citation type="journal article" date="2015" name="Data Brief">
        <title>Shoot transcriptome of the giant reed, Arundo donax.</title>
        <authorList>
            <person name="Barrero R.A."/>
            <person name="Guerrero F.D."/>
            <person name="Moolhuijzen P."/>
            <person name="Goolsby J.A."/>
            <person name="Tidwell J."/>
            <person name="Bellgard S.E."/>
            <person name="Bellgard M.I."/>
        </authorList>
    </citation>
    <scope>NUCLEOTIDE SEQUENCE</scope>
    <source>
        <tissue evidence="1">Shoot tissue taken approximately 20 cm above the soil surface</tissue>
    </source>
</reference>
<proteinExistence type="predicted"/>
<reference evidence="1" key="1">
    <citation type="submission" date="2014-09" db="EMBL/GenBank/DDBJ databases">
        <authorList>
            <person name="Magalhaes I.L.F."/>
            <person name="Oliveira U."/>
            <person name="Santos F.R."/>
            <person name="Vidigal T.H.D.A."/>
            <person name="Brescovit A.D."/>
            <person name="Santos A.J."/>
        </authorList>
    </citation>
    <scope>NUCLEOTIDE SEQUENCE</scope>
    <source>
        <tissue evidence="1">Shoot tissue taken approximately 20 cm above the soil surface</tissue>
    </source>
</reference>
<evidence type="ECO:0000313" key="1">
    <source>
        <dbReference type="EMBL" id="JAE30316.1"/>
    </source>
</evidence>
<dbReference type="EMBL" id="GBRH01167580">
    <property type="protein sequence ID" value="JAE30316.1"/>
    <property type="molecule type" value="Transcribed_RNA"/>
</dbReference>
<organism evidence="1">
    <name type="scientific">Arundo donax</name>
    <name type="common">Giant reed</name>
    <name type="synonym">Donax arundinaceus</name>
    <dbReference type="NCBI Taxonomy" id="35708"/>
    <lineage>
        <taxon>Eukaryota</taxon>
        <taxon>Viridiplantae</taxon>
        <taxon>Streptophyta</taxon>
        <taxon>Embryophyta</taxon>
        <taxon>Tracheophyta</taxon>
        <taxon>Spermatophyta</taxon>
        <taxon>Magnoliopsida</taxon>
        <taxon>Liliopsida</taxon>
        <taxon>Poales</taxon>
        <taxon>Poaceae</taxon>
        <taxon>PACMAD clade</taxon>
        <taxon>Arundinoideae</taxon>
        <taxon>Arundineae</taxon>
        <taxon>Arundo</taxon>
    </lineage>
</organism>
<sequence length="49" mass="5865">MSFETDYKEVSSIYDQVLPRLIAQSDNQCTVVMLQGEDIWYIYILFRNK</sequence>
<name>A0A0A9H624_ARUDO</name>
<dbReference type="AlphaFoldDB" id="A0A0A9H624"/>
<protein>
    <submittedName>
        <fullName evidence="1">Uncharacterized protein</fullName>
    </submittedName>
</protein>
<accession>A0A0A9H624</accession>